<organism evidence="5 6">
    <name type="scientific">Neiella holothuriorum</name>
    <dbReference type="NCBI Taxonomy" id="2870530"/>
    <lineage>
        <taxon>Bacteria</taxon>
        <taxon>Pseudomonadati</taxon>
        <taxon>Pseudomonadota</taxon>
        <taxon>Gammaproteobacteria</taxon>
        <taxon>Alteromonadales</taxon>
        <taxon>Echinimonadaceae</taxon>
        <taxon>Neiella</taxon>
    </lineage>
</organism>
<comment type="similarity">
    <text evidence="1">Belongs to the short-chain dehydrogenases/reductases (SDR) family.</text>
</comment>
<comment type="caution">
    <text evidence="5">The sequence shown here is derived from an EMBL/GenBank/DDBJ whole genome shotgun (WGS) entry which is preliminary data.</text>
</comment>
<evidence type="ECO:0000256" key="2">
    <source>
        <dbReference type="ARBA" id="ARBA00023002"/>
    </source>
</evidence>
<keyword evidence="6" id="KW-1185">Reference proteome</keyword>
<dbReference type="Pfam" id="PF00106">
    <property type="entry name" value="adh_short"/>
    <property type="match status" value="1"/>
</dbReference>
<evidence type="ECO:0000256" key="1">
    <source>
        <dbReference type="ARBA" id="ARBA00006484"/>
    </source>
</evidence>
<dbReference type="EMBL" id="JAHZSS010000016">
    <property type="protein sequence ID" value="MBW8191926.1"/>
    <property type="molecule type" value="Genomic_DNA"/>
</dbReference>
<dbReference type="InterPro" id="IPR002347">
    <property type="entry name" value="SDR_fam"/>
</dbReference>
<protein>
    <submittedName>
        <fullName evidence="5">SDR family NAD(P)-dependent oxidoreductase</fullName>
    </submittedName>
</protein>
<dbReference type="SMART" id="SM00822">
    <property type="entry name" value="PKS_KR"/>
    <property type="match status" value="1"/>
</dbReference>
<reference evidence="5" key="1">
    <citation type="submission" date="2021-07" db="EMBL/GenBank/DDBJ databases">
        <title>Neiella marina sp. nov., isolated from the intestinal content of sea cucumber Apostichopus japonicus.</title>
        <authorList>
            <person name="Bai X."/>
        </authorList>
    </citation>
    <scope>NUCLEOTIDE SEQUENCE</scope>
    <source>
        <strain evidence="5">126</strain>
    </source>
</reference>
<evidence type="ECO:0000313" key="6">
    <source>
        <dbReference type="Proteomes" id="UP001166251"/>
    </source>
</evidence>
<dbReference type="InterPro" id="IPR020904">
    <property type="entry name" value="Sc_DH/Rdtase_CS"/>
</dbReference>
<dbReference type="PANTHER" id="PTHR44196:SF1">
    <property type="entry name" value="DEHYDROGENASE_REDUCTASE SDR FAMILY MEMBER 7B"/>
    <property type="match status" value="1"/>
</dbReference>
<name>A0ABS7EHW0_9GAMM</name>
<sequence length="271" mass="29314">MPLNKPQSRQLTVLITGATSGVGYQLTLDYLASGANVIAIGRNVAQLVDLQQLGADTICCDLTDERAVATSCLELARRYAAIDVLILNAGVCHYVDDGQLKTSVLQQTLDINVVAPVRLLENLSDLLSSSPDAKVAFIGSASVYLPFARAEFYGASKAALQYLAHVLHNTLAPREIKVTNVMLGFIDTPLTQKNDFDMPMLASTQAASAAIRAGVEKGKAEVHFPRLFCGVLRLIHKLPVSARLWLASKLNQPSRRSNGHQTPQHKDLSNL</sequence>
<dbReference type="PROSITE" id="PS00061">
    <property type="entry name" value="ADH_SHORT"/>
    <property type="match status" value="1"/>
</dbReference>
<proteinExistence type="inferred from homology"/>
<gene>
    <name evidence="5" type="ORF">K0504_12840</name>
</gene>
<evidence type="ECO:0000313" key="5">
    <source>
        <dbReference type="EMBL" id="MBW8191926.1"/>
    </source>
</evidence>
<dbReference type="RefSeq" id="WP_220104600.1">
    <property type="nucleotide sequence ID" value="NZ_JAHZSS010000016.1"/>
</dbReference>
<dbReference type="InterPro" id="IPR036291">
    <property type="entry name" value="NAD(P)-bd_dom_sf"/>
</dbReference>
<feature type="domain" description="Ketoreductase" evidence="4">
    <location>
        <begin position="11"/>
        <end position="185"/>
    </location>
</feature>
<feature type="region of interest" description="Disordered" evidence="3">
    <location>
        <begin position="251"/>
        <end position="271"/>
    </location>
</feature>
<dbReference type="Proteomes" id="UP001166251">
    <property type="component" value="Unassembled WGS sequence"/>
</dbReference>
<dbReference type="InterPro" id="IPR057326">
    <property type="entry name" value="KR_dom"/>
</dbReference>
<accession>A0ABS7EHW0</accession>
<dbReference type="PRINTS" id="PR00081">
    <property type="entry name" value="GDHRDH"/>
</dbReference>
<evidence type="ECO:0000259" key="4">
    <source>
        <dbReference type="SMART" id="SM00822"/>
    </source>
</evidence>
<feature type="compositionally biased region" description="Polar residues" evidence="3">
    <location>
        <begin position="251"/>
        <end position="262"/>
    </location>
</feature>
<dbReference type="SUPFAM" id="SSF51735">
    <property type="entry name" value="NAD(P)-binding Rossmann-fold domains"/>
    <property type="match status" value="1"/>
</dbReference>
<keyword evidence="2" id="KW-0560">Oxidoreductase</keyword>
<evidence type="ECO:0000256" key="3">
    <source>
        <dbReference type="SAM" id="MobiDB-lite"/>
    </source>
</evidence>
<dbReference type="PANTHER" id="PTHR44196">
    <property type="entry name" value="DEHYDROGENASE/REDUCTASE SDR FAMILY MEMBER 7B"/>
    <property type="match status" value="1"/>
</dbReference>
<dbReference type="Gene3D" id="3.40.50.720">
    <property type="entry name" value="NAD(P)-binding Rossmann-like Domain"/>
    <property type="match status" value="1"/>
</dbReference>